<dbReference type="GO" id="GO:0008168">
    <property type="term" value="F:methyltransferase activity"/>
    <property type="evidence" value="ECO:0007669"/>
    <property type="project" value="UniProtKB-KW"/>
</dbReference>
<dbReference type="OrthoDB" id="529208at2"/>
<dbReference type="SUPFAM" id="SSF53335">
    <property type="entry name" value="S-adenosyl-L-methionine-dependent methyltransferases"/>
    <property type="match status" value="1"/>
</dbReference>
<sequence>MSEISLANNEANASDAFTRQSAVFDEIYSGNTIINYKRARVREHVLQYLKPAGSILELNSGTGEDTLFFAQQGYHVHATDISTGMQHELRQKAMPYKDNVSTEICSFTQLDQLKQRGPYDHIFSNFGGLNCTGELEKVLLAFDSLLKPGGKVTLVIISPFCLWETLLVFKGRFKTAFRRFFSNKGRSAHIEGAYFKCFYYKPSFIINTLQNSFKVLGVEGLCTIVPPSYIEGFAEKHPKAYDFFRNKEDRLKSTWPWKYIGDYFIISLEKK</sequence>
<reference evidence="4 5" key="1">
    <citation type="journal article" date="2013" name="J. Microbiol.">
        <title>Mucilaginibacter ginsenosidivorax sp. nov., with ginsenoside converting activity isolated from sediment.</title>
        <authorList>
            <person name="Kim J.K."/>
            <person name="Choi T.E."/>
            <person name="Liu Q.M."/>
            <person name="Park H.Y."/>
            <person name="Yi T.H."/>
            <person name="Yoon M.H."/>
            <person name="Kim S.C."/>
            <person name="Im W.T."/>
        </authorList>
    </citation>
    <scope>NUCLEOTIDE SEQUENCE [LARGE SCALE GENOMIC DNA]</scope>
    <source>
        <strain evidence="4 5">KHI28</strain>
    </source>
</reference>
<proteinExistence type="predicted"/>
<keyword evidence="5" id="KW-1185">Reference proteome</keyword>
<organism evidence="4 5">
    <name type="scientific">Mucilaginibacter ginsenosidivorax</name>
    <dbReference type="NCBI Taxonomy" id="862126"/>
    <lineage>
        <taxon>Bacteria</taxon>
        <taxon>Pseudomonadati</taxon>
        <taxon>Bacteroidota</taxon>
        <taxon>Sphingobacteriia</taxon>
        <taxon>Sphingobacteriales</taxon>
        <taxon>Sphingobacteriaceae</taxon>
        <taxon>Mucilaginibacter</taxon>
    </lineage>
</organism>
<keyword evidence="1 4" id="KW-0489">Methyltransferase</keyword>
<dbReference type="PANTHER" id="PTHR43861">
    <property type="entry name" value="TRANS-ACONITATE 2-METHYLTRANSFERASE-RELATED"/>
    <property type="match status" value="1"/>
</dbReference>
<protein>
    <submittedName>
        <fullName evidence="4">Class I SAM-dependent methyltransferase</fullName>
    </submittedName>
</protein>
<keyword evidence="2 4" id="KW-0808">Transferase</keyword>
<dbReference type="PANTHER" id="PTHR43861:SF1">
    <property type="entry name" value="TRANS-ACONITATE 2-METHYLTRANSFERASE"/>
    <property type="match status" value="1"/>
</dbReference>
<evidence type="ECO:0000313" key="4">
    <source>
        <dbReference type="EMBL" id="QEC80057.1"/>
    </source>
</evidence>
<evidence type="ECO:0000313" key="5">
    <source>
        <dbReference type="Proteomes" id="UP000321362"/>
    </source>
</evidence>
<feature type="domain" description="Methyltransferase" evidence="3">
    <location>
        <begin position="55"/>
        <end position="150"/>
    </location>
</feature>
<evidence type="ECO:0000256" key="1">
    <source>
        <dbReference type="ARBA" id="ARBA00022603"/>
    </source>
</evidence>
<dbReference type="KEGG" id="mgk:FSB76_30415"/>
<gene>
    <name evidence="4" type="ORF">FSB76_30415</name>
</gene>
<dbReference type="EMBL" id="CP042437">
    <property type="protein sequence ID" value="QEC80057.1"/>
    <property type="molecule type" value="Genomic_DNA"/>
</dbReference>
<dbReference type="GO" id="GO:0032259">
    <property type="term" value="P:methylation"/>
    <property type="evidence" value="ECO:0007669"/>
    <property type="project" value="UniProtKB-KW"/>
</dbReference>
<dbReference type="Gene3D" id="3.40.50.150">
    <property type="entry name" value="Vaccinia Virus protein VP39"/>
    <property type="match status" value="1"/>
</dbReference>
<accession>A0A5B8W9E1</accession>
<dbReference type="Proteomes" id="UP000321362">
    <property type="component" value="Chromosome"/>
</dbReference>
<evidence type="ECO:0000256" key="2">
    <source>
        <dbReference type="ARBA" id="ARBA00022679"/>
    </source>
</evidence>
<dbReference type="RefSeq" id="WP_147060246.1">
    <property type="nucleotide sequence ID" value="NZ_CP042437.1"/>
</dbReference>
<dbReference type="InterPro" id="IPR041698">
    <property type="entry name" value="Methyltransf_25"/>
</dbReference>
<dbReference type="AlphaFoldDB" id="A0A5B8W9E1"/>
<dbReference type="CDD" id="cd02440">
    <property type="entry name" value="AdoMet_MTases"/>
    <property type="match status" value="1"/>
</dbReference>
<name>A0A5B8W9E1_9SPHI</name>
<evidence type="ECO:0000259" key="3">
    <source>
        <dbReference type="Pfam" id="PF13649"/>
    </source>
</evidence>
<dbReference type="Pfam" id="PF13649">
    <property type="entry name" value="Methyltransf_25"/>
    <property type="match status" value="1"/>
</dbReference>
<dbReference type="InterPro" id="IPR029063">
    <property type="entry name" value="SAM-dependent_MTases_sf"/>
</dbReference>